<protein>
    <submittedName>
        <fullName evidence="1">Uncharacterized protein</fullName>
    </submittedName>
</protein>
<accession>A0ABN1IXB9</accession>
<name>A0ABN1IXB9_9GAMM</name>
<evidence type="ECO:0000313" key="2">
    <source>
        <dbReference type="Proteomes" id="UP001501523"/>
    </source>
</evidence>
<organism evidence="1 2">
    <name type="scientific">Dokdonella soli</name>
    <dbReference type="NCBI Taxonomy" id="529810"/>
    <lineage>
        <taxon>Bacteria</taxon>
        <taxon>Pseudomonadati</taxon>
        <taxon>Pseudomonadota</taxon>
        <taxon>Gammaproteobacteria</taxon>
        <taxon>Lysobacterales</taxon>
        <taxon>Rhodanobacteraceae</taxon>
        <taxon>Dokdonella</taxon>
    </lineage>
</organism>
<proteinExistence type="predicted"/>
<dbReference type="RefSeq" id="WP_343793574.1">
    <property type="nucleotide sequence ID" value="NZ_BAAAEU010000025.1"/>
</dbReference>
<evidence type="ECO:0000313" key="1">
    <source>
        <dbReference type="EMBL" id="GAA0723178.1"/>
    </source>
</evidence>
<gene>
    <name evidence="1" type="ORF">GCM10009105_34960</name>
</gene>
<keyword evidence="2" id="KW-1185">Reference proteome</keyword>
<reference evidence="1 2" key="1">
    <citation type="journal article" date="2019" name="Int. J. Syst. Evol. Microbiol.">
        <title>The Global Catalogue of Microorganisms (GCM) 10K type strain sequencing project: providing services to taxonomists for standard genome sequencing and annotation.</title>
        <authorList>
            <consortium name="The Broad Institute Genomics Platform"/>
            <consortium name="The Broad Institute Genome Sequencing Center for Infectious Disease"/>
            <person name="Wu L."/>
            <person name="Ma J."/>
        </authorList>
    </citation>
    <scope>NUCLEOTIDE SEQUENCE [LARGE SCALE GENOMIC DNA]</scope>
    <source>
        <strain evidence="1 2">JCM 15421</strain>
    </source>
</reference>
<comment type="caution">
    <text evidence="1">The sequence shown here is derived from an EMBL/GenBank/DDBJ whole genome shotgun (WGS) entry which is preliminary data.</text>
</comment>
<dbReference type="Proteomes" id="UP001501523">
    <property type="component" value="Unassembled WGS sequence"/>
</dbReference>
<dbReference type="EMBL" id="BAAAEU010000025">
    <property type="protein sequence ID" value="GAA0723178.1"/>
    <property type="molecule type" value="Genomic_DNA"/>
</dbReference>
<sequence length="50" mass="5871">MSYDILKNLGLDHLDAKSPDFLKTLERMQREAWESLQQDQHNVPSRNATE</sequence>